<evidence type="ECO:0000256" key="2">
    <source>
        <dbReference type="ARBA" id="ARBA00023015"/>
    </source>
</evidence>
<dbReference type="InterPro" id="IPR036390">
    <property type="entry name" value="WH_DNA-bd_sf"/>
</dbReference>
<dbReference type="Pfam" id="PF03466">
    <property type="entry name" value="LysR_substrate"/>
    <property type="match status" value="1"/>
</dbReference>
<sequence length="296" mass="33392">MELIDLRMVVTIQQEGNITRAAEKLGYVQSNLTMRIRKLEAELGVQIFHRDRKGVTPTEKGILLCNYATNILRMTEETIAAVTEAEYPCGSLTIGVVETIASTPSFIRALFEFQKNYPEVYLRLSTGTSPQNYQKVLNGELDGAFLTGEYDLTSVHVAYEFEEEVFLLTSTHEKEKADLPDFNKIAWVVFPEGCPLRKANSTWLQTKGVPFDNIIEVSALDTMLNCVRAGIGSSLLTESVVDKEDEQIQAYQVPEQFRYATSRLVTRKSLFLSKTFKAFAACFEEAMNLRNNINKV</sequence>
<dbReference type="PANTHER" id="PTHR30126:SF40">
    <property type="entry name" value="HTH-TYPE TRANSCRIPTIONAL REGULATOR GLTR"/>
    <property type="match status" value="1"/>
</dbReference>
<dbReference type="OrthoDB" id="8479357at2"/>
<name>A0A4R6UIF7_9BACI</name>
<evidence type="ECO:0000256" key="1">
    <source>
        <dbReference type="ARBA" id="ARBA00009437"/>
    </source>
</evidence>
<dbReference type="InterPro" id="IPR000847">
    <property type="entry name" value="LysR_HTH_N"/>
</dbReference>
<dbReference type="Proteomes" id="UP000295632">
    <property type="component" value="Unassembled WGS sequence"/>
</dbReference>
<comment type="caution">
    <text evidence="6">The sequence shown here is derived from an EMBL/GenBank/DDBJ whole genome shotgun (WGS) entry which is preliminary data.</text>
</comment>
<dbReference type="InterPro" id="IPR005119">
    <property type="entry name" value="LysR_subst-bd"/>
</dbReference>
<proteinExistence type="inferred from homology"/>
<dbReference type="FunFam" id="1.10.10.10:FF:000001">
    <property type="entry name" value="LysR family transcriptional regulator"/>
    <property type="match status" value="1"/>
</dbReference>
<gene>
    <name evidence="6" type="ORF">EV213_101384</name>
</gene>
<protein>
    <submittedName>
        <fullName evidence="6">DNA-binding transcriptional LysR family regulator</fullName>
    </submittedName>
</protein>
<evidence type="ECO:0000259" key="5">
    <source>
        <dbReference type="PROSITE" id="PS50931"/>
    </source>
</evidence>
<comment type="similarity">
    <text evidence="1">Belongs to the LysR transcriptional regulatory family.</text>
</comment>
<keyword evidence="7" id="KW-1185">Reference proteome</keyword>
<evidence type="ECO:0000256" key="3">
    <source>
        <dbReference type="ARBA" id="ARBA00023125"/>
    </source>
</evidence>
<evidence type="ECO:0000313" key="6">
    <source>
        <dbReference type="EMBL" id="TDQ42954.1"/>
    </source>
</evidence>
<keyword evidence="3 6" id="KW-0238">DNA-binding</keyword>
<dbReference type="SUPFAM" id="SSF46785">
    <property type="entry name" value="Winged helix' DNA-binding domain"/>
    <property type="match status" value="1"/>
</dbReference>
<dbReference type="PROSITE" id="PS50931">
    <property type="entry name" value="HTH_LYSR"/>
    <property type="match status" value="1"/>
</dbReference>
<accession>A0A4R6UIF7</accession>
<dbReference type="AlphaFoldDB" id="A0A4R6UIF7"/>
<keyword evidence="4" id="KW-0804">Transcription</keyword>
<evidence type="ECO:0000256" key="4">
    <source>
        <dbReference type="ARBA" id="ARBA00023163"/>
    </source>
</evidence>
<dbReference type="Pfam" id="PF00126">
    <property type="entry name" value="HTH_1"/>
    <property type="match status" value="1"/>
</dbReference>
<feature type="domain" description="HTH lysR-type" evidence="5">
    <location>
        <begin position="1"/>
        <end position="58"/>
    </location>
</feature>
<dbReference type="EMBL" id="SNYJ01000001">
    <property type="protein sequence ID" value="TDQ42954.1"/>
    <property type="molecule type" value="Genomic_DNA"/>
</dbReference>
<reference evidence="6 7" key="1">
    <citation type="submission" date="2019-03" db="EMBL/GenBank/DDBJ databases">
        <title>Genomic Encyclopedia of Type Strains, Phase IV (KMG-IV): sequencing the most valuable type-strain genomes for metagenomic binning, comparative biology and taxonomic classification.</title>
        <authorList>
            <person name="Goeker M."/>
        </authorList>
    </citation>
    <scope>NUCLEOTIDE SEQUENCE [LARGE SCALE GENOMIC DNA]</scope>
    <source>
        <strain evidence="6 7">DSM 28697</strain>
    </source>
</reference>
<dbReference type="GO" id="GO:0000976">
    <property type="term" value="F:transcription cis-regulatory region binding"/>
    <property type="evidence" value="ECO:0007669"/>
    <property type="project" value="TreeGrafter"/>
</dbReference>
<dbReference type="PANTHER" id="PTHR30126">
    <property type="entry name" value="HTH-TYPE TRANSCRIPTIONAL REGULATOR"/>
    <property type="match status" value="1"/>
</dbReference>
<dbReference type="SUPFAM" id="SSF53850">
    <property type="entry name" value="Periplasmic binding protein-like II"/>
    <property type="match status" value="1"/>
</dbReference>
<dbReference type="GO" id="GO:0003700">
    <property type="term" value="F:DNA-binding transcription factor activity"/>
    <property type="evidence" value="ECO:0007669"/>
    <property type="project" value="InterPro"/>
</dbReference>
<dbReference type="RefSeq" id="WP_133578772.1">
    <property type="nucleotide sequence ID" value="NZ_SNYJ01000001.1"/>
</dbReference>
<organism evidence="6 7">
    <name type="scientific">Aureibacillus halotolerans</name>
    <dbReference type="NCBI Taxonomy" id="1508390"/>
    <lineage>
        <taxon>Bacteria</taxon>
        <taxon>Bacillati</taxon>
        <taxon>Bacillota</taxon>
        <taxon>Bacilli</taxon>
        <taxon>Bacillales</taxon>
        <taxon>Bacillaceae</taxon>
        <taxon>Aureibacillus</taxon>
    </lineage>
</organism>
<dbReference type="Gene3D" id="1.10.10.10">
    <property type="entry name" value="Winged helix-like DNA-binding domain superfamily/Winged helix DNA-binding domain"/>
    <property type="match status" value="1"/>
</dbReference>
<dbReference type="Gene3D" id="3.40.190.290">
    <property type="match status" value="1"/>
</dbReference>
<evidence type="ECO:0000313" key="7">
    <source>
        <dbReference type="Proteomes" id="UP000295632"/>
    </source>
</evidence>
<keyword evidence="2" id="KW-0805">Transcription regulation</keyword>
<dbReference type="PRINTS" id="PR00039">
    <property type="entry name" value="HTHLYSR"/>
</dbReference>
<dbReference type="InterPro" id="IPR036388">
    <property type="entry name" value="WH-like_DNA-bd_sf"/>
</dbReference>